<dbReference type="PROSITE" id="PS50939">
    <property type="entry name" value="CYTOCHROME_B561"/>
    <property type="match status" value="1"/>
</dbReference>
<feature type="compositionally biased region" description="Low complexity" evidence="13">
    <location>
        <begin position="161"/>
        <end position="172"/>
    </location>
</feature>
<gene>
    <name evidence="17" type="ORF">Acr_08g0000120</name>
</gene>
<keyword evidence="18" id="KW-1185">Reference proteome</keyword>
<feature type="transmembrane region" description="Helical" evidence="14">
    <location>
        <begin position="798"/>
        <end position="815"/>
    </location>
</feature>
<dbReference type="InterPro" id="IPR045265">
    <property type="entry name" value="AIR12_DOMON"/>
</dbReference>
<dbReference type="CDD" id="cd09629">
    <property type="entry name" value="DOMON_CIL1_like"/>
    <property type="match status" value="1"/>
</dbReference>
<dbReference type="AlphaFoldDB" id="A0A7J0EZJ4"/>
<comment type="similarity">
    <text evidence="11">Belongs to the NPH3 family.</text>
</comment>
<sequence length="919" mass="103117">MPEFCSLQIHVNAQHTFFVNEETVSKFSGKLRKIINQEKRRSQIKNFGIQIDDFPGGPFGFELVSRFCYNNGSIKIRVSNVCLLHCCALFLEMTEQGNLLQQTQTFFEGMFYWSWNDIITCLKNCETFFAYAQHSSTALVQNLMCFLLAKIAQNSDLIASSPSSSSSSSSSPDTAAKTARPKNSRSNWWFHDLTILPPKMIENFVKTIGGYGSDKQQLSSHKVPPPLPEIIIYTAVHGVMNLMMAKKSWNSLSCRGLFSVMRVVVGGFGLSRNCRGGLERLIGGMLHEATLDDLLVCGQPSAAATVYDVNLVLRLVKVFVHQYYIFDDHDHHKKNVSFVAVQKKMSKVGALIDDYLGEIAPDHNLNISKFLAVAESLPDCARASFDGVYRAVDIYLESHPSLSLEERSRLSRCVNYEKLSLQACKDLAKNPRIPPRIAVQALVSQHPNIIAPPSPTTTTTKAAISNTRQMAGEEIEIHHHHEDMRLNLQRMQWRVVELEKECRQMKGQTSERRNTARTEAWPWGYVERRRRQQNDDNRLRRCMKTNAGGSRSILFSSILISLFLFSSAQSCNNYAFASNKVFSSCNDLPYLNSFLHWTYEKSSGTAQIAYRHTGITSSRWVAWAINPESKGMLPDPIAERDLRFAVLDLTATYSNSEIVIFATLKLPSNTTTVNQVWQDGPLSNDSPRSHDVSGPNIQSMATVNLLSGQSGTSGAANSKIKKKNIHGVLNAFSWGILMPVGILIARYVKVFEFADPAWFYLHATCQTSAYIIGVAGWATGLQLGKDSPGIQHTAHRTIGILIFSLATLQVFALLLRPKKEHKYRLYWNIYHHAIGYTVLVLSIINIFKGFDILNRSDDKWEKAYIVITGALAVIAIILEVYTWIVVVRRKKSADAEKLPHGMNRTNGFNGYGARTQNGV</sequence>
<evidence type="ECO:0000259" key="16">
    <source>
        <dbReference type="PROSITE" id="PS51649"/>
    </source>
</evidence>
<evidence type="ECO:0000256" key="5">
    <source>
        <dbReference type="ARBA" id="ARBA00022723"/>
    </source>
</evidence>
<feature type="transmembrane region" description="Helical" evidence="14">
    <location>
        <begin position="757"/>
        <end position="778"/>
    </location>
</feature>
<evidence type="ECO:0000256" key="11">
    <source>
        <dbReference type="PROSITE-ProRule" id="PRU00982"/>
    </source>
</evidence>
<dbReference type="Pfam" id="PF03000">
    <property type="entry name" value="NPH3"/>
    <property type="match status" value="1"/>
</dbReference>
<dbReference type="SMART" id="SM00665">
    <property type="entry name" value="B561"/>
    <property type="match status" value="1"/>
</dbReference>
<comment type="subcellular location">
    <subcellularLocation>
        <location evidence="2">Membrane</location>
        <topology evidence="2">Multi-pass membrane protein</topology>
    </subcellularLocation>
</comment>
<evidence type="ECO:0000256" key="13">
    <source>
        <dbReference type="SAM" id="MobiDB-lite"/>
    </source>
</evidence>
<evidence type="ECO:0000313" key="18">
    <source>
        <dbReference type="Proteomes" id="UP000585474"/>
    </source>
</evidence>
<feature type="domain" description="NPH3" evidence="16">
    <location>
        <begin position="187"/>
        <end position="448"/>
    </location>
</feature>
<dbReference type="Gene3D" id="1.20.120.1770">
    <property type="match status" value="1"/>
</dbReference>
<evidence type="ECO:0000256" key="1">
    <source>
        <dbReference type="ARBA" id="ARBA00001970"/>
    </source>
</evidence>
<evidence type="ECO:0000256" key="14">
    <source>
        <dbReference type="SAM" id="Phobius"/>
    </source>
</evidence>
<keyword evidence="4 14" id="KW-0812">Transmembrane</keyword>
<dbReference type="GO" id="GO:0046872">
    <property type="term" value="F:metal ion binding"/>
    <property type="evidence" value="ECO:0007669"/>
    <property type="project" value="UniProtKB-KW"/>
</dbReference>
<keyword evidence="9 14" id="KW-0472">Membrane</keyword>
<evidence type="ECO:0000256" key="7">
    <source>
        <dbReference type="ARBA" id="ARBA00022982"/>
    </source>
</evidence>
<evidence type="ECO:0000259" key="15">
    <source>
        <dbReference type="PROSITE" id="PS50939"/>
    </source>
</evidence>
<evidence type="ECO:0000313" key="17">
    <source>
        <dbReference type="EMBL" id="GFY91616.1"/>
    </source>
</evidence>
<feature type="transmembrane region" description="Helical" evidence="14">
    <location>
        <begin position="863"/>
        <end position="887"/>
    </location>
</feature>
<evidence type="ECO:0000256" key="8">
    <source>
        <dbReference type="ARBA" id="ARBA00022989"/>
    </source>
</evidence>
<dbReference type="InterPro" id="IPR027356">
    <property type="entry name" value="NPH3_dom"/>
</dbReference>
<dbReference type="Pfam" id="PF04526">
    <property type="entry name" value="DUF568"/>
    <property type="match status" value="1"/>
</dbReference>
<reference evidence="17 18" key="1">
    <citation type="submission" date="2019-07" db="EMBL/GenBank/DDBJ databases">
        <title>De Novo Assembly of kiwifruit Actinidia rufa.</title>
        <authorList>
            <person name="Sugita-Konishi S."/>
            <person name="Sato K."/>
            <person name="Mori E."/>
            <person name="Abe Y."/>
            <person name="Kisaki G."/>
            <person name="Hamano K."/>
            <person name="Suezawa K."/>
            <person name="Otani M."/>
            <person name="Fukuda T."/>
            <person name="Manabe T."/>
            <person name="Gomi K."/>
            <person name="Tabuchi M."/>
            <person name="Akimitsu K."/>
            <person name="Kataoka I."/>
        </authorList>
    </citation>
    <scope>NUCLEOTIDE SEQUENCE [LARGE SCALE GENOMIC DNA]</scope>
    <source>
        <strain evidence="18">cv. Fuchu</strain>
    </source>
</reference>
<feature type="region of interest" description="Disordered" evidence="13">
    <location>
        <begin position="161"/>
        <end position="180"/>
    </location>
</feature>
<dbReference type="FunFam" id="1.20.120.1770:FF:000007">
    <property type="entry name" value="Cytochrome b561 and DOMON domain-containing protein"/>
    <property type="match status" value="1"/>
</dbReference>
<dbReference type="EMBL" id="BJWL01000008">
    <property type="protein sequence ID" value="GFY91616.1"/>
    <property type="molecule type" value="Genomic_DNA"/>
</dbReference>
<comment type="function">
    <text evidence="10">May act as a catecholamine-responsive trans-membrane electron transporter.</text>
</comment>
<keyword evidence="12" id="KW-0175">Coiled coil</keyword>
<evidence type="ECO:0000256" key="10">
    <source>
        <dbReference type="ARBA" id="ARBA00053871"/>
    </source>
</evidence>
<feature type="coiled-coil region" evidence="12">
    <location>
        <begin position="481"/>
        <end position="508"/>
    </location>
</feature>
<keyword evidence="5" id="KW-0479">Metal-binding</keyword>
<comment type="cofactor">
    <cofactor evidence="1">
        <name>heme b</name>
        <dbReference type="ChEBI" id="CHEBI:60344"/>
    </cofactor>
</comment>
<comment type="caution">
    <text evidence="17">The sequence shown here is derived from an EMBL/GenBank/DDBJ whole genome shotgun (WGS) entry which is preliminary data.</text>
</comment>
<protein>
    <submittedName>
        <fullName evidence="17">Auxin-responsive family protein</fullName>
    </submittedName>
</protein>
<feature type="domain" description="Cytochrome b561" evidence="15">
    <location>
        <begin position="689"/>
        <end position="887"/>
    </location>
</feature>
<dbReference type="PROSITE" id="PS51649">
    <property type="entry name" value="NPH3"/>
    <property type="match status" value="1"/>
</dbReference>
<organism evidence="17 18">
    <name type="scientific">Actinidia rufa</name>
    <dbReference type="NCBI Taxonomy" id="165716"/>
    <lineage>
        <taxon>Eukaryota</taxon>
        <taxon>Viridiplantae</taxon>
        <taxon>Streptophyta</taxon>
        <taxon>Embryophyta</taxon>
        <taxon>Tracheophyta</taxon>
        <taxon>Spermatophyta</taxon>
        <taxon>Magnoliopsida</taxon>
        <taxon>eudicotyledons</taxon>
        <taxon>Gunneridae</taxon>
        <taxon>Pentapetalae</taxon>
        <taxon>asterids</taxon>
        <taxon>Ericales</taxon>
        <taxon>Actinidiaceae</taxon>
        <taxon>Actinidia</taxon>
    </lineage>
</organism>
<dbReference type="Proteomes" id="UP000585474">
    <property type="component" value="Unassembled WGS sequence"/>
</dbReference>
<proteinExistence type="inferred from homology"/>
<dbReference type="InterPro" id="IPR006593">
    <property type="entry name" value="Cyt_b561/ferric_Rdtase_TM"/>
</dbReference>
<accession>A0A7J0EZJ4</accession>
<evidence type="ECO:0000256" key="12">
    <source>
        <dbReference type="SAM" id="Coils"/>
    </source>
</evidence>
<feature type="transmembrane region" description="Helical" evidence="14">
    <location>
        <begin position="827"/>
        <end position="847"/>
    </location>
</feature>
<keyword evidence="8 14" id="KW-1133">Transmembrane helix</keyword>
<dbReference type="PANTHER" id="PTHR23130">
    <property type="entry name" value="CYTOCHROME B561 AND DOMON DOMAIN-CONTAINING PROTEIN"/>
    <property type="match status" value="1"/>
</dbReference>
<name>A0A7J0EZJ4_9ERIC</name>
<dbReference type="OrthoDB" id="1080584at2759"/>
<evidence type="ECO:0000256" key="6">
    <source>
        <dbReference type="ARBA" id="ARBA00022729"/>
    </source>
</evidence>
<keyword evidence="6" id="KW-0732">Signal</keyword>
<evidence type="ECO:0000256" key="4">
    <source>
        <dbReference type="ARBA" id="ARBA00022692"/>
    </source>
</evidence>
<evidence type="ECO:0000256" key="2">
    <source>
        <dbReference type="ARBA" id="ARBA00004141"/>
    </source>
</evidence>
<dbReference type="GO" id="GO:0016567">
    <property type="term" value="P:protein ubiquitination"/>
    <property type="evidence" value="ECO:0007669"/>
    <property type="project" value="UniProtKB-UniPathway"/>
</dbReference>
<dbReference type="GO" id="GO:0016020">
    <property type="term" value="C:membrane"/>
    <property type="evidence" value="ECO:0007669"/>
    <property type="project" value="UniProtKB-SubCell"/>
</dbReference>
<dbReference type="PANTHER" id="PTHR23130:SF167">
    <property type="entry name" value="CYTOCHROME B561 AND DOMON DOMAIN-CONTAINING PROTEIN"/>
    <property type="match status" value="1"/>
</dbReference>
<dbReference type="Pfam" id="PF03188">
    <property type="entry name" value="Cytochrom_B561"/>
    <property type="match status" value="1"/>
</dbReference>
<evidence type="ECO:0000256" key="9">
    <source>
        <dbReference type="ARBA" id="ARBA00023136"/>
    </source>
</evidence>
<feature type="transmembrane region" description="Helical" evidence="14">
    <location>
        <begin position="727"/>
        <end position="745"/>
    </location>
</feature>
<dbReference type="CDD" id="cd08760">
    <property type="entry name" value="Cyt_b561_FRRS1_like"/>
    <property type="match status" value="1"/>
</dbReference>
<evidence type="ECO:0000256" key="3">
    <source>
        <dbReference type="ARBA" id="ARBA00022448"/>
    </source>
</evidence>
<keyword evidence="7" id="KW-0249">Electron transport</keyword>
<keyword evidence="3" id="KW-0813">Transport</keyword>
<dbReference type="UniPathway" id="UPA00143"/>